<dbReference type="Pfam" id="PF01419">
    <property type="entry name" value="Jacalin"/>
    <property type="match status" value="1"/>
</dbReference>
<sequence length="455" mass="47577">MLRLGFVLIAVQAALGLGVGAQIVGNLTLLSYNVAGLPELLSSGNPAVNTPLISPRLKSYNIINVQEDFNYHAALYASDNHAFRTPTSGGAGIGSGLNTLSDFPYIDFERVKWSDCNLSGGDCITPKGFTFARVRVADGAWIDVYNMHTDAGSESGDIAARAKNFAQVTAYIATWSAGMPVVVMGDTNARYTRPGDGETLRSFLASTGAVDLWVSKVRGGNPPAVGTDALVCPFPFAVGTKQEVLDACETVDKIFVRPSAALTFPAATFANAHDVFVDGKGAPLSDHYPMSGTVAWKLSSSIRLGDTIGGPHGTAFNDIPSLLSGAIPKLTSITIRGANRVDGLAYSVKYPSGSSSTASHGGTGGTANTLSLPSGERVVKVKACSGKYNNTTRIFYLELTTNTGRTISAGKTTSDCLTTTVPVDAGSPGSWGLVAFWGRDGNEVDRIAPIWGAAY</sequence>
<dbReference type="InterPro" id="IPR001229">
    <property type="entry name" value="Jacalin-like_lectin_dom"/>
</dbReference>
<organism evidence="3">
    <name type="scientific">Psilocybe cubensis</name>
    <name type="common">Psychedelic mushroom</name>
    <name type="synonym">Stropharia cubensis</name>
    <dbReference type="NCBI Taxonomy" id="181762"/>
    <lineage>
        <taxon>Eukaryota</taxon>
        <taxon>Fungi</taxon>
        <taxon>Dikarya</taxon>
        <taxon>Basidiomycota</taxon>
        <taxon>Agaricomycotina</taxon>
        <taxon>Agaricomycetes</taxon>
        <taxon>Agaricomycetidae</taxon>
        <taxon>Agaricales</taxon>
        <taxon>Agaricineae</taxon>
        <taxon>Strophariaceae</taxon>
        <taxon>Psilocybe</taxon>
    </lineage>
</organism>
<reference evidence="3" key="1">
    <citation type="submission" date="2021-02" db="EMBL/GenBank/DDBJ databases">
        <title>Psilocybe cubensis genome.</title>
        <authorList>
            <person name="Mckernan K.J."/>
            <person name="Crawford S."/>
            <person name="Trippe A."/>
            <person name="Kane L.T."/>
            <person name="Mclaughlin S."/>
        </authorList>
    </citation>
    <scope>NUCLEOTIDE SEQUENCE [LARGE SCALE GENOMIC DNA]</scope>
    <source>
        <strain evidence="3">MGC-MH-2018</strain>
    </source>
</reference>
<dbReference type="PANTHER" id="PTHR16320">
    <property type="entry name" value="SPHINGOMYELINASE FAMILY MEMBER"/>
    <property type="match status" value="1"/>
</dbReference>
<dbReference type="InterPro" id="IPR036691">
    <property type="entry name" value="Endo/exonu/phosph_ase_sf"/>
</dbReference>
<feature type="signal peptide" evidence="1">
    <location>
        <begin position="1"/>
        <end position="16"/>
    </location>
</feature>
<dbReference type="Pfam" id="PF22669">
    <property type="entry name" value="Exo_endo_phos2"/>
    <property type="match status" value="1"/>
</dbReference>
<keyword evidence="1" id="KW-0732">Signal</keyword>
<feature type="chain" id="PRO_5034987148" description="Jacalin-type lectin domain-containing protein" evidence="1">
    <location>
        <begin position="17"/>
        <end position="455"/>
    </location>
</feature>
<dbReference type="InterPro" id="IPR036404">
    <property type="entry name" value="Jacalin-like_lectin_dom_sf"/>
</dbReference>
<dbReference type="SUPFAM" id="SSF51101">
    <property type="entry name" value="Mannose-binding lectins"/>
    <property type="match status" value="1"/>
</dbReference>
<evidence type="ECO:0000259" key="2">
    <source>
        <dbReference type="SMART" id="SM00915"/>
    </source>
</evidence>
<dbReference type="SUPFAM" id="SSF56219">
    <property type="entry name" value="DNase I-like"/>
    <property type="match status" value="1"/>
</dbReference>
<dbReference type="SMART" id="SM00915">
    <property type="entry name" value="Jacalin"/>
    <property type="match status" value="1"/>
</dbReference>
<gene>
    <name evidence="3" type="ORF">JR316_003975</name>
</gene>
<comment type="caution">
    <text evidence="3">The sequence shown here is derived from an EMBL/GenBank/DDBJ whole genome shotgun (WGS) entry which is preliminary data.</text>
</comment>
<dbReference type="InterPro" id="IPR000300">
    <property type="entry name" value="IPPc"/>
</dbReference>
<evidence type="ECO:0000313" key="3">
    <source>
        <dbReference type="EMBL" id="KAG5171886.1"/>
    </source>
</evidence>
<dbReference type="GO" id="GO:0004767">
    <property type="term" value="F:sphingomyelin phosphodiesterase activity"/>
    <property type="evidence" value="ECO:0007669"/>
    <property type="project" value="InterPro"/>
</dbReference>
<dbReference type="EMBL" id="JAFIQS010000003">
    <property type="protein sequence ID" value="KAG5171886.1"/>
    <property type="molecule type" value="Genomic_DNA"/>
</dbReference>
<feature type="domain" description="Jacalin-type lectin" evidence="2">
    <location>
        <begin position="313"/>
        <end position="453"/>
    </location>
</feature>
<dbReference type="GO" id="GO:0005737">
    <property type="term" value="C:cytoplasm"/>
    <property type="evidence" value="ECO:0007669"/>
    <property type="project" value="TreeGrafter"/>
</dbReference>
<dbReference type="GO" id="GO:0046856">
    <property type="term" value="P:phosphatidylinositol dephosphorylation"/>
    <property type="evidence" value="ECO:0007669"/>
    <property type="project" value="InterPro"/>
</dbReference>
<dbReference type="InterPro" id="IPR038772">
    <property type="entry name" value="Sph/SMPD2-like"/>
</dbReference>
<dbReference type="GO" id="GO:0016791">
    <property type="term" value="F:phosphatase activity"/>
    <property type="evidence" value="ECO:0007669"/>
    <property type="project" value="InterPro"/>
</dbReference>
<dbReference type="PANTHER" id="PTHR16320:SF1">
    <property type="entry name" value="SPHINGOMYELINASE DDB_G0288017"/>
    <property type="match status" value="1"/>
</dbReference>
<dbReference type="Gene3D" id="2.100.10.30">
    <property type="entry name" value="Jacalin-like lectin domain"/>
    <property type="match status" value="1"/>
</dbReference>
<dbReference type="Gene3D" id="3.60.10.10">
    <property type="entry name" value="Endonuclease/exonuclease/phosphatase"/>
    <property type="match status" value="1"/>
</dbReference>
<evidence type="ECO:0000256" key="1">
    <source>
        <dbReference type="SAM" id="SignalP"/>
    </source>
</evidence>
<accession>A0A8H7Y5T8</accession>
<dbReference type="AlphaFoldDB" id="A0A8H7Y5T8"/>
<proteinExistence type="predicted"/>
<dbReference type="OrthoDB" id="40902at2759"/>
<protein>
    <recommendedName>
        <fullName evidence="2">Jacalin-type lectin domain-containing protein</fullName>
    </recommendedName>
</protein>
<name>A0A8H7Y5T8_PSICU</name>